<evidence type="ECO:0000256" key="3">
    <source>
        <dbReference type="ARBA" id="ARBA00023136"/>
    </source>
</evidence>
<name>A0AAV4N2I5_CAEEX</name>
<evidence type="ECO:0000313" key="6">
    <source>
        <dbReference type="Proteomes" id="UP001054945"/>
    </source>
</evidence>
<dbReference type="PANTHER" id="PTHR23121">
    <property type="entry name" value="SODIUM-DEPENDENT GLUCOSE TRANSPORTER 1"/>
    <property type="match status" value="1"/>
</dbReference>
<accession>A0AAV4N2I5</accession>
<dbReference type="PANTHER" id="PTHR23121:SF9">
    <property type="entry name" value="SODIUM-DEPENDENT GLUCOSE TRANSPORTER 1"/>
    <property type="match status" value="1"/>
</dbReference>
<evidence type="ECO:0000256" key="1">
    <source>
        <dbReference type="ARBA" id="ARBA00022692"/>
    </source>
</evidence>
<organism evidence="5 6">
    <name type="scientific">Caerostris extrusa</name>
    <name type="common">Bark spider</name>
    <name type="synonym">Caerostris bankana</name>
    <dbReference type="NCBI Taxonomy" id="172846"/>
    <lineage>
        <taxon>Eukaryota</taxon>
        <taxon>Metazoa</taxon>
        <taxon>Ecdysozoa</taxon>
        <taxon>Arthropoda</taxon>
        <taxon>Chelicerata</taxon>
        <taxon>Arachnida</taxon>
        <taxon>Araneae</taxon>
        <taxon>Araneomorphae</taxon>
        <taxon>Entelegynae</taxon>
        <taxon>Araneoidea</taxon>
        <taxon>Araneidae</taxon>
        <taxon>Caerostris</taxon>
    </lineage>
</organism>
<keyword evidence="2 4" id="KW-1133">Transmembrane helix</keyword>
<sequence length="168" mass="18916">MSLKSLNVGFYAFAVITTTLLVFLSCTVEAIFPSLISVFATARLHMDIDLKNDIITYFWGCFLPLGDSCPLSSHTKWHHSFLHKEHPFTKMIFFCRCCSPLQMIVVDLGLILCSGSLMTWTSHKEVEVLWVSVGLLGFSGASLLPTTFTWLQRYMFLNSKVVGGYFLA</sequence>
<keyword evidence="3 4" id="KW-0472">Membrane</keyword>
<keyword evidence="1 4" id="KW-0812">Transmembrane</keyword>
<gene>
    <name evidence="5" type="primary">AVEN_138436_1</name>
    <name evidence="5" type="ORF">CEXT_129681</name>
</gene>
<keyword evidence="6" id="KW-1185">Reference proteome</keyword>
<comment type="caution">
    <text evidence="5">The sequence shown here is derived from an EMBL/GenBank/DDBJ whole genome shotgun (WGS) entry which is preliminary data.</text>
</comment>
<protein>
    <submittedName>
        <fullName evidence="5">Uncharacterized protein</fullName>
    </submittedName>
</protein>
<dbReference type="AlphaFoldDB" id="A0AAV4N2I5"/>
<feature type="transmembrane region" description="Helical" evidence="4">
    <location>
        <begin position="129"/>
        <end position="151"/>
    </location>
</feature>
<evidence type="ECO:0000256" key="4">
    <source>
        <dbReference type="SAM" id="Phobius"/>
    </source>
</evidence>
<evidence type="ECO:0000313" key="5">
    <source>
        <dbReference type="EMBL" id="GIX78514.1"/>
    </source>
</evidence>
<dbReference type="EMBL" id="BPLR01002843">
    <property type="protein sequence ID" value="GIX78514.1"/>
    <property type="molecule type" value="Genomic_DNA"/>
</dbReference>
<dbReference type="Proteomes" id="UP001054945">
    <property type="component" value="Unassembled WGS sequence"/>
</dbReference>
<dbReference type="PROSITE" id="PS51257">
    <property type="entry name" value="PROKAR_LIPOPROTEIN"/>
    <property type="match status" value="1"/>
</dbReference>
<evidence type="ECO:0000256" key="2">
    <source>
        <dbReference type="ARBA" id="ARBA00022989"/>
    </source>
</evidence>
<proteinExistence type="predicted"/>
<reference evidence="5 6" key="1">
    <citation type="submission" date="2021-06" db="EMBL/GenBank/DDBJ databases">
        <title>Caerostris extrusa draft genome.</title>
        <authorList>
            <person name="Kono N."/>
            <person name="Arakawa K."/>
        </authorList>
    </citation>
    <scope>NUCLEOTIDE SEQUENCE [LARGE SCALE GENOMIC DNA]</scope>
</reference>